<accession>A0AAV7P5I7</accession>
<dbReference type="EMBL" id="JANPWB010000011">
    <property type="protein sequence ID" value="KAJ1123510.1"/>
    <property type="molecule type" value="Genomic_DNA"/>
</dbReference>
<proteinExistence type="predicted"/>
<reference evidence="1" key="1">
    <citation type="journal article" date="2022" name="bioRxiv">
        <title>Sequencing and chromosome-scale assembly of the giantPleurodeles waltlgenome.</title>
        <authorList>
            <person name="Brown T."/>
            <person name="Elewa A."/>
            <person name="Iarovenko S."/>
            <person name="Subramanian E."/>
            <person name="Araus A.J."/>
            <person name="Petzold A."/>
            <person name="Susuki M."/>
            <person name="Suzuki K.-i.T."/>
            <person name="Hayashi T."/>
            <person name="Toyoda A."/>
            <person name="Oliveira C."/>
            <person name="Osipova E."/>
            <person name="Leigh N.D."/>
            <person name="Simon A."/>
            <person name="Yun M.H."/>
        </authorList>
    </citation>
    <scope>NUCLEOTIDE SEQUENCE</scope>
    <source>
        <strain evidence="1">20211129_DDA</strain>
        <tissue evidence="1">Liver</tissue>
    </source>
</reference>
<gene>
    <name evidence="1" type="ORF">NDU88_001979</name>
</gene>
<name>A0AAV7P5I7_PLEWA</name>
<dbReference type="AlphaFoldDB" id="A0AAV7P5I7"/>
<dbReference type="Proteomes" id="UP001066276">
    <property type="component" value="Chromosome 7"/>
</dbReference>
<evidence type="ECO:0000313" key="1">
    <source>
        <dbReference type="EMBL" id="KAJ1123510.1"/>
    </source>
</evidence>
<sequence>MRCSIVPSIVKQCKPNKQPKITAQTQTTPTIPFHAVTLAISRNTLNPTPYTKKAPLDLTPSRREGSTTPALPNVCFLQNLVAKFVVFKRKVDNIQL</sequence>
<comment type="caution">
    <text evidence="1">The sequence shown here is derived from an EMBL/GenBank/DDBJ whole genome shotgun (WGS) entry which is preliminary data.</text>
</comment>
<keyword evidence="2" id="KW-1185">Reference proteome</keyword>
<organism evidence="1 2">
    <name type="scientific">Pleurodeles waltl</name>
    <name type="common">Iberian ribbed newt</name>
    <dbReference type="NCBI Taxonomy" id="8319"/>
    <lineage>
        <taxon>Eukaryota</taxon>
        <taxon>Metazoa</taxon>
        <taxon>Chordata</taxon>
        <taxon>Craniata</taxon>
        <taxon>Vertebrata</taxon>
        <taxon>Euteleostomi</taxon>
        <taxon>Amphibia</taxon>
        <taxon>Batrachia</taxon>
        <taxon>Caudata</taxon>
        <taxon>Salamandroidea</taxon>
        <taxon>Salamandridae</taxon>
        <taxon>Pleurodelinae</taxon>
        <taxon>Pleurodeles</taxon>
    </lineage>
</organism>
<protein>
    <submittedName>
        <fullName evidence="1">Uncharacterized protein</fullName>
    </submittedName>
</protein>
<evidence type="ECO:0000313" key="2">
    <source>
        <dbReference type="Proteomes" id="UP001066276"/>
    </source>
</evidence>